<keyword evidence="4" id="KW-1185">Reference proteome</keyword>
<feature type="compositionally biased region" description="Low complexity" evidence="1">
    <location>
        <begin position="74"/>
        <end position="104"/>
    </location>
</feature>
<feature type="compositionally biased region" description="Basic and acidic residues" evidence="1">
    <location>
        <begin position="1"/>
        <end position="10"/>
    </location>
</feature>
<gene>
    <name evidence="3" type="ORF">N7517_001435</name>
</gene>
<feature type="domain" description="Myb-like DNA-binding" evidence="2">
    <location>
        <begin position="38"/>
        <end position="61"/>
    </location>
</feature>
<feature type="region of interest" description="Disordered" evidence="1">
    <location>
        <begin position="69"/>
        <end position="125"/>
    </location>
</feature>
<feature type="region of interest" description="Disordered" evidence="1">
    <location>
        <begin position="1"/>
        <end position="21"/>
    </location>
</feature>
<dbReference type="GeneID" id="81458348"/>
<dbReference type="AlphaFoldDB" id="A0A9W9SU11"/>
<organism evidence="3 4">
    <name type="scientific">Penicillium concentricum</name>
    <dbReference type="NCBI Taxonomy" id="293559"/>
    <lineage>
        <taxon>Eukaryota</taxon>
        <taxon>Fungi</taxon>
        <taxon>Dikarya</taxon>
        <taxon>Ascomycota</taxon>
        <taxon>Pezizomycotina</taxon>
        <taxon>Eurotiomycetes</taxon>
        <taxon>Eurotiomycetidae</taxon>
        <taxon>Eurotiales</taxon>
        <taxon>Aspergillaceae</taxon>
        <taxon>Penicillium</taxon>
    </lineage>
</organism>
<dbReference type="EMBL" id="JAPZBT010000001">
    <property type="protein sequence ID" value="KAJ5383524.1"/>
    <property type="molecule type" value="Genomic_DNA"/>
</dbReference>
<name>A0A9W9SU11_9EURO</name>
<protein>
    <recommendedName>
        <fullName evidence="2">Myb-like DNA-binding domain-containing protein</fullName>
    </recommendedName>
</protein>
<comment type="caution">
    <text evidence="3">The sequence shown here is derived from an EMBL/GenBank/DDBJ whole genome shotgun (WGS) entry which is preliminary data.</text>
</comment>
<evidence type="ECO:0000313" key="4">
    <source>
        <dbReference type="Proteomes" id="UP001147752"/>
    </source>
</evidence>
<evidence type="ECO:0000256" key="1">
    <source>
        <dbReference type="SAM" id="MobiDB-lite"/>
    </source>
</evidence>
<dbReference type="Proteomes" id="UP001147752">
    <property type="component" value="Unassembled WGS sequence"/>
</dbReference>
<dbReference type="OrthoDB" id="3944408at2759"/>
<dbReference type="RefSeq" id="XP_056583300.1">
    <property type="nucleotide sequence ID" value="XM_056719165.1"/>
</dbReference>
<reference evidence="3" key="1">
    <citation type="submission" date="2022-12" db="EMBL/GenBank/DDBJ databases">
        <authorList>
            <person name="Petersen C."/>
        </authorList>
    </citation>
    <scope>NUCLEOTIDE SEQUENCE</scope>
    <source>
        <strain evidence="3">IBT 3081</strain>
    </source>
</reference>
<evidence type="ECO:0000313" key="3">
    <source>
        <dbReference type="EMBL" id="KAJ5383524.1"/>
    </source>
</evidence>
<proteinExistence type="predicted"/>
<sequence length="125" mass="13265">MAPKKPETKSRSAVGKSQATNCNFKDEETMLIWKISLPALAEDLDLNVGAARMRWSRLKAKLVAFEKKEEVNKTSAAADAGTSASAFASASTPASGPATATGDTTMEEVDDSEEPKAAITNEDEK</sequence>
<dbReference type="InterPro" id="IPR054505">
    <property type="entry name" value="Myb_DNA-bind_8"/>
</dbReference>
<dbReference type="Pfam" id="PF22980">
    <property type="entry name" value="Myb_DNA-bind_8"/>
    <property type="match status" value="1"/>
</dbReference>
<reference evidence="3" key="2">
    <citation type="journal article" date="2023" name="IMA Fungus">
        <title>Comparative genomic study of the Penicillium genus elucidates a diverse pangenome and 15 lateral gene transfer events.</title>
        <authorList>
            <person name="Petersen C."/>
            <person name="Sorensen T."/>
            <person name="Nielsen M.R."/>
            <person name="Sondergaard T.E."/>
            <person name="Sorensen J.L."/>
            <person name="Fitzpatrick D.A."/>
            <person name="Frisvad J.C."/>
            <person name="Nielsen K.L."/>
        </authorList>
    </citation>
    <scope>NUCLEOTIDE SEQUENCE</scope>
    <source>
        <strain evidence="3">IBT 3081</strain>
    </source>
</reference>
<evidence type="ECO:0000259" key="2">
    <source>
        <dbReference type="Pfam" id="PF22980"/>
    </source>
</evidence>
<accession>A0A9W9SU11</accession>